<feature type="transmembrane region" description="Helical" evidence="13">
    <location>
        <begin position="59"/>
        <end position="79"/>
    </location>
</feature>
<feature type="compositionally biased region" description="Low complexity" evidence="14">
    <location>
        <begin position="217"/>
        <end position="228"/>
    </location>
</feature>
<protein>
    <recommendedName>
        <fullName evidence="4 13">Very-long-chain (3R)-3-hydroxyacyl-CoA dehydratase</fullName>
        <ecNumber evidence="4 13">4.2.1.134</ecNumber>
    </recommendedName>
</protein>
<evidence type="ECO:0000256" key="12">
    <source>
        <dbReference type="ARBA" id="ARBA00023239"/>
    </source>
</evidence>
<evidence type="ECO:0000256" key="5">
    <source>
        <dbReference type="ARBA" id="ARBA00022516"/>
    </source>
</evidence>
<comment type="subcellular location">
    <subcellularLocation>
        <location evidence="13">Endoplasmic reticulum membrane</location>
        <topology evidence="13">Multi-pass membrane protein</topology>
    </subcellularLocation>
    <subcellularLocation>
        <location evidence="1">Membrane</location>
        <topology evidence="1">Multi-pass membrane protein</topology>
    </subcellularLocation>
</comment>
<dbReference type="GO" id="GO:0005789">
    <property type="term" value="C:endoplasmic reticulum membrane"/>
    <property type="evidence" value="ECO:0007669"/>
    <property type="project" value="UniProtKB-SubCell"/>
</dbReference>
<sequence>MKVTTAYLALYNAAQACGWAAILALLAIGVAQRETPEQLYDRAAPLTKLVQGAALLDTLHAAVGLVPSSPAMTLMFWVGRGNALFAVTEPIAALHASWWAVAMLGAWAAAEVIRYPWYAATTLGACPGWLTWLRYTMFIPLFPLGTLAEMALMWAALPELQSRRLYSLALPNAYNWAFDYHVFIRIVLLLYPLLWWQLYSSLLRARAKKLGGGGSGSSKKGGSSASSSGNGGGDGARPPAADILRQETRTKLLKAQ</sequence>
<comment type="caution">
    <text evidence="15">The sequence shown here is derived from an EMBL/GenBank/DDBJ whole genome shotgun (WGS) entry which is preliminary data.</text>
</comment>
<keyword evidence="5 13" id="KW-0444">Lipid biosynthesis</keyword>
<evidence type="ECO:0000256" key="9">
    <source>
        <dbReference type="ARBA" id="ARBA00023098"/>
    </source>
</evidence>
<keyword evidence="16" id="KW-1185">Reference proteome</keyword>
<evidence type="ECO:0000256" key="6">
    <source>
        <dbReference type="ARBA" id="ARBA00022692"/>
    </source>
</evidence>
<dbReference type="Pfam" id="PF04387">
    <property type="entry name" value="PTPLA"/>
    <property type="match status" value="1"/>
</dbReference>
<comment type="catalytic activity">
    <reaction evidence="13">
        <text>a very-long-chain (3R)-3-hydroxyacyl-CoA = a very-long-chain (2E)-enoyl-CoA + H2O</text>
        <dbReference type="Rhea" id="RHEA:45812"/>
        <dbReference type="ChEBI" id="CHEBI:15377"/>
        <dbReference type="ChEBI" id="CHEBI:83728"/>
        <dbReference type="ChEBI" id="CHEBI:85440"/>
        <dbReference type="EC" id="4.2.1.134"/>
    </reaction>
</comment>
<feature type="transmembrane region" description="Helical" evidence="13">
    <location>
        <begin position="91"/>
        <end position="109"/>
    </location>
</feature>
<dbReference type="GO" id="GO:0042761">
    <property type="term" value="P:very long-chain fatty acid biosynthetic process"/>
    <property type="evidence" value="ECO:0007669"/>
    <property type="project" value="TreeGrafter"/>
</dbReference>
<keyword evidence="8 13" id="KW-1133">Transmembrane helix</keyword>
<feature type="transmembrane region" description="Helical" evidence="13">
    <location>
        <begin position="138"/>
        <end position="157"/>
    </location>
</feature>
<evidence type="ECO:0000256" key="14">
    <source>
        <dbReference type="SAM" id="MobiDB-lite"/>
    </source>
</evidence>
<feature type="transmembrane region" description="Helical" evidence="13">
    <location>
        <begin position="177"/>
        <end position="199"/>
    </location>
</feature>
<feature type="transmembrane region" description="Helical" evidence="13">
    <location>
        <begin position="7"/>
        <end position="31"/>
    </location>
</feature>
<keyword evidence="6 13" id="KW-0812">Transmembrane</keyword>
<evidence type="ECO:0000313" key="15">
    <source>
        <dbReference type="EMBL" id="KAG2427913.1"/>
    </source>
</evidence>
<dbReference type="InterPro" id="IPR007482">
    <property type="entry name" value="Tyr_Pase-like_PTPLA"/>
</dbReference>
<accession>A0A835SIT4</accession>
<dbReference type="EC" id="4.2.1.134" evidence="4 13"/>
<keyword evidence="7 13" id="KW-0276">Fatty acid metabolism</keyword>
<reference evidence="15" key="1">
    <citation type="journal article" date="2020" name="bioRxiv">
        <title>Comparative genomics of Chlamydomonas.</title>
        <authorList>
            <person name="Craig R.J."/>
            <person name="Hasan A.R."/>
            <person name="Ness R.W."/>
            <person name="Keightley P.D."/>
        </authorList>
    </citation>
    <scope>NUCLEOTIDE SEQUENCE</scope>
    <source>
        <strain evidence="15">CCAP 11/173</strain>
    </source>
</reference>
<dbReference type="PROSITE" id="PS51257">
    <property type="entry name" value="PROKAR_LIPOPROTEIN"/>
    <property type="match status" value="1"/>
</dbReference>
<evidence type="ECO:0000313" key="16">
    <source>
        <dbReference type="Proteomes" id="UP000613740"/>
    </source>
</evidence>
<dbReference type="OrthoDB" id="46988at2759"/>
<evidence type="ECO:0000256" key="13">
    <source>
        <dbReference type="RuleBase" id="RU363109"/>
    </source>
</evidence>
<dbReference type="Proteomes" id="UP000613740">
    <property type="component" value="Unassembled WGS sequence"/>
</dbReference>
<keyword evidence="11 13" id="KW-0275">Fatty acid biosynthesis</keyword>
<evidence type="ECO:0000256" key="4">
    <source>
        <dbReference type="ARBA" id="ARBA00013122"/>
    </source>
</evidence>
<keyword evidence="10 13" id="KW-0472">Membrane</keyword>
<dbReference type="EMBL" id="JAEHOD010000098">
    <property type="protein sequence ID" value="KAG2427913.1"/>
    <property type="molecule type" value="Genomic_DNA"/>
</dbReference>
<dbReference type="GO" id="GO:0102158">
    <property type="term" value="F:very-long-chain (3R)-3-hydroxyacyl-CoA dehydratase activity"/>
    <property type="evidence" value="ECO:0007669"/>
    <property type="project" value="UniProtKB-EC"/>
</dbReference>
<comment type="similarity">
    <text evidence="3 13">Belongs to the very long-chain fatty acids dehydratase HACD family.</text>
</comment>
<name>A0A835SIT4_9CHLO</name>
<keyword evidence="9 13" id="KW-0443">Lipid metabolism</keyword>
<gene>
    <name evidence="15" type="ORF">HYH02_014515</name>
</gene>
<dbReference type="UniPathway" id="UPA00094"/>
<evidence type="ECO:0000256" key="8">
    <source>
        <dbReference type="ARBA" id="ARBA00022989"/>
    </source>
</evidence>
<dbReference type="PANTHER" id="PTHR11035">
    <property type="entry name" value="VERY-LONG-CHAIN (3R)-3-HYDROXYACYL-COA DEHYDRATASE"/>
    <property type="match status" value="1"/>
</dbReference>
<evidence type="ECO:0000256" key="2">
    <source>
        <dbReference type="ARBA" id="ARBA00005194"/>
    </source>
</evidence>
<dbReference type="AlphaFoldDB" id="A0A835SIT4"/>
<dbReference type="GO" id="GO:0030497">
    <property type="term" value="P:fatty acid elongation"/>
    <property type="evidence" value="ECO:0007669"/>
    <property type="project" value="TreeGrafter"/>
</dbReference>
<dbReference type="GO" id="GO:0030148">
    <property type="term" value="P:sphingolipid biosynthetic process"/>
    <property type="evidence" value="ECO:0007669"/>
    <property type="project" value="TreeGrafter"/>
</dbReference>
<evidence type="ECO:0000256" key="7">
    <source>
        <dbReference type="ARBA" id="ARBA00022832"/>
    </source>
</evidence>
<keyword evidence="12 13" id="KW-0456">Lyase</keyword>
<proteinExistence type="inferred from homology"/>
<evidence type="ECO:0000256" key="11">
    <source>
        <dbReference type="ARBA" id="ARBA00023160"/>
    </source>
</evidence>
<feature type="region of interest" description="Disordered" evidence="14">
    <location>
        <begin position="211"/>
        <end position="256"/>
    </location>
</feature>
<comment type="function">
    <text evidence="13">Catalyzes the third of the four reactions of the long-chain fatty acids elongation cycle. This endoplasmic reticulum-bound enzymatic process, allows the addition of two carbons to the chain of long- and very long-chain fatty acids/VLCFAs per cycle. This enzyme catalyzes the dehydration of the 3-hydroxyacyl-CoA intermediate into trans-2,3-enoyl-CoA, within each cycle of fatty acid elongation. Thereby, it participates to the production of VLCFAs of different chain lengths that are involved in multiple biological processes as precursors of membrane lipids and lipid mediators.</text>
</comment>
<evidence type="ECO:0000256" key="3">
    <source>
        <dbReference type="ARBA" id="ARBA00007811"/>
    </source>
</evidence>
<organism evidence="15 16">
    <name type="scientific">Chlamydomonas schloesseri</name>
    <dbReference type="NCBI Taxonomy" id="2026947"/>
    <lineage>
        <taxon>Eukaryota</taxon>
        <taxon>Viridiplantae</taxon>
        <taxon>Chlorophyta</taxon>
        <taxon>core chlorophytes</taxon>
        <taxon>Chlorophyceae</taxon>
        <taxon>CS clade</taxon>
        <taxon>Chlamydomonadales</taxon>
        <taxon>Chlamydomonadaceae</taxon>
        <taxon>Chlamydomonas</taxon>
    </lineage>
</organism>
<dbReference type="PANTHER" id="PTHR11035:SF35">
    <property type="entry name" value="VERY-LONG-CHAIN (3R)-3-HYDROXYACYL-COA DEHYDRATASE"/>
    <property type="match status" value="1"/>
</dbReference>
<evidence type="ECO:0000256" key="10">
    <source>
        <dbReference type="ARBA" id="ARBA00023136"/>
    </source>
</evidence>
<evidence type="ECO:0000256" key="1">
    <source>
        <dbReference type="ARBA" id="ARBA00004141"/>
    </source>
</evidence>
<keyword evidence="13" id="KW-0256">Endoplasmic reticulum</keyword>
<feature type="transmembrane region" description="Helical" evidence="13">
    <location>
        <begin position="115"/>
        <end position="133"/>
    </location>
</feature>
<comment type="pathway">
    <text evidence="2 13">Lipid metabolism; fatty acid biosynthesis.</text>
</comment>